<proteinExistence type="predicted"/>
<accession>A0A4Y3VYH8</accession>
<organism evidence="1 2">
    <name type="scientific">Streptomyces spinoverrucosus</name>
    <dbReference type="NCBI Taxonomy" id="284043"/>
    <lineage>
        <taxon>Bacteria</taxon>
        <taxon>Bacillati</taxon>
        <taxon>Actinomycetota</taxon>
        <taxon>Actinomycetes</taxon>
        <taxon>Kitasatosporales</taxon>
        <taxon>Streptomycetaceae</taxon>
        <taxon>Streptomyces</taxon>
    </lineage>
</organism>
<comment type="caution">
    <text evidence="1">The sequence shown here is derived from an EMBL/GenBank/DDBJ whole genome shotgun (WGS) entry which is preliminary data.</text>
</comment>
<dbReference type="AlphaFoldDB" id="A0A4Y3VYH8"/>
<sequence length="110" mass="12156">MNVSFASQAIVDSATGDPIPPSQLRRDVPYNLIANVTDSDGSPMTWGTVQLQQYLPGFGWINQKTYDVKSGSVIMPHVGFNQVGVFDIRLHFQDNIDDVYSPPLQITVSE</sequence>
<evidence type="ECO:0000313" key="1">
    <source>
        <dbReference type="EMBL" id="GEC10791.1"/>
    </source>
</evidence>
<protein>
    <submittedName>
        <fullName evidence="1">Uncharacterized protein</fullName>
    </submittedName>
</protein>
<dbReference type="EMBL" id="BJND01000192">
    <property type="protein sequence ID" value="GEC10791.1"/>
    <property type="molecule type" value="Genomic_DNA"/>
</dbReference>
<evidence type="ECO:0000313" key="2">
    <source>
        <dbReference type="Proteomes" id="UP000317881"/>
    </source>
</evidence>
<reference evidence="1 2" key="1">
    <citation type="submission" date="2019-06" db="EMBL/GenBank/DDBJ databases">
        <title>Whole genome shotgun sequence of Streptomyces spinoverrucosus NBRC 14228.</title>
        <authorList>
            <person name="Hosoyama A."/>
            <person name="Uohara A."/>
            <person name="Ohji S."/>
            <person name="Ichikawa N."/>
        </authorList>
    </citation>
    <scope>NUCLEOTIDE SEQUENCE [LARGE SCALE GENOMIC DNA]</scope>
    <source>
        <strain evidence="1 2">NBRC 14228</strain>
    </source>
</reference>
<gene>
    <name evidence="1" type="ORF">SSP24_84460</name>
</gene>
<dbReference type="Proteomes" id="UP000317881">
    <property type="component" value="Unassembled WGS sequence"/>
</dbReference>
<name>A0A4Y3VYH8_9ACTN</name>
<keyword evidence="2" id="KW-1185">Reference proteome</keyword>
<dbReference type="RefSeq" id="WP_141316619.1">
    <property type="nucleotide sequence ID" value="NZ_BJND01000192.1"/>
</dbReference>